<feature type="non-terminal residue" evidence="4">
    <location>
        <position position="1"/>
    </location>
</feature>
<sequence>TTETLTYRLFEEGATLLIKSLPEYLQGSLIAIPQDRSRATYTAKLKKEDGLIRWDLPLDIVARQIRAYSPWPGSYTFWKGRTLKILQGAPMSDLSAGSEPPGTVLYLPQGSQAAVGVTTGSGILGLLQIQLSGKQQVDAAAFARGNHDFLGSLLA</sequence>
<dbReference type="PANTHER" id="PTHR11138">
    <property type="entry name" value="METHIONYL-TRNA FORMYLTRANSFERASE"/>
    <property type="match status" value="1"/>
</dbReference>
<dbReference type="CDD" id="cd08704">
    <property type="entry name" value="Met_tRNA_FMT_C"/>
    <property type="match status" value="1"/>
</dbReference>
<dbReference type="EMBL" id="UINC01169235">
    <property type="protein sequence ID" value="SVD72671.1"/>
    <property type="molecule type" value="Genomic_DNA"/>
</dbReference>
<dbReference type="InterPro" id="IPR037022">
    <property type="entry name" value="Formyl_trans_C_sf"/>
</dbReference>
<gene>
    <name evidence="4" type="ORF">METZ01_LOCUS425525</name>
</gene>
<accession>A0A382XQF2</accession>
<protein>
    <recommendedName>
        <fullName evidence="3">Formyl transferase C-terminal domain-containing protein</fullName>
    </recommendedName>
</protein>
<evidence type="ECO:0000256" key="2">
    <source>
        <dbReference type="ARBA" id="ARBA00022917"/>
    </source>
</evidence>
<organism evidence="4">
    <name type="scientific">marine metagenome</name>
    <dbReference type="NCBI Taxonomy" id="408172"/>
    <lineage>
        <taxon>unclassified sequences</taxon>
        <taxon>metagenomes</taxon>
        <taxon>ecological metagenomes</taxon>
    </lineage>
</organism>
<dbReference type="InterPro" id="IPR044135">
    <property type="entry name" value="Met-tRNA-FMT_C"/>
</dbReference>
<dbReference type="InterPro" id="IPR011034">
    <property type="entry name" value="Formyl_transferase-like_C_sf"/>
</dbReference>
<evidence type="ECO:0000313" key="4">
    <source>
        <dbReference type="EMBL" id="SVD72671.1"/>
    </source>
</evidence>
<evidence type="ECO:0000256" key="1">
    <source>
        <dbReference type="ARBA" id="ARBA00022679"/>
    </source>
</evidence>
<feature type="domain" description="Formyl transferase C-terminal" evidence="3">
    <location>
        <begin position="44"/>
        <end position="146"/>
    </location>
</feature>
<keyword evidence="2" id="KW-0648">Protein biosynthesis</keyword>
<dbReference type="AlphaFoldDB" id="A0A382XQF2"/>
<dbReference type="PANTHER" id="PTHR11138:SF5">
    <property type="entry name" value="METHIONYL-TRNA FORMYLTRANSFERASE, MITOCHONDRIAL"/>
    <property type="match status" value="1"/>
</dbReference>
<proteinExistence type="predicted"/>
<dbReference type="GO" id="GO:0005829">
    <property type="term" value="C:cytosol"/>
    <property type="evidence" value="ECO:0007669"/>
    <property type="project" value="TreeGrafter"/>
</dbReference>
<keyword evidence="1" id="KW-0808">Transferase</keyword>
<name>A0A382XQF2_9ZZZZ</name>
<reference evidence="4" key="1">
    <citation type="submission" date="2018-05" db="EMBL/GenBank/DDBJ databases">
        <authorList>
            <person name="Lanie J.A."/>
            <person name="Ng W.-L."/>
            <person name="Kazmierczak K.M."/>
            <person name="Andrzejewski T.M."/>
            <person name="Davidsen T.M."/>
            <person name="Wayne K.J."/>
            <person name="Tettelin H."/>
            <person name="Glass J.I."/>
            <person name="Rusch D."/>
            <person name="Podicherti R."/>
            <person name="Tsui H.-C.T."/>
            <person name="Winkler M.E."/>
        </authorList>
    </citation>
    <scope>NUCLEOTIDE SEQUENCE</scope>
</reference>
<dbReference type="SUPFAM" id="SSF50486">
    <property type="entry name" value="FMT C-terminal domain-like"/>
    <property type="match status" value="1"/>
</dbReference>
<dbReference type="Pfam" id="PF02911">
    <property type="entry name" value="Formyl_trans_C"/>
    <property type="match status" value="1"/>
</dbReference>
<evidence type="ECO:0000259" key="3">
    <source>
        <dbReference type="Pfam" id="PF02911"/>
    </source>
</evidence>
<dbReference type="GO" id="GO:0004479">
    <property type="term" value="F:methionyl-tRNA formyltransferase activity"/>
    <property type="evidence" value="ECO:0007669"/>
    <property type="project" value="TreeGrafter"/>
</dbReference>
<dbReference type="Gene3D" id="3.10.25.10">
    <property type="entry name" value="Formyl transferase, C-terminal domain"/>
    <property type="match status" value="1"/>
</dbReference>
<dbReference type="InterPro" id="IPR005793">
    <property type="entry name" value="Formyl_trans_C"/>
</dbReference>
<dbReference type="Gene3D" id="3.40.50.170">
    <property type="entry name" value="Formyl transferase, N-terminal domain"/>
    <property type="match status" value="1"/>
</dbReference>